<feature type="region of interest" description="Disordered" evidence="1">
    <location>
        <begin position="1"/>
        <end position="26"/>
    </location>
</feature>
<evidence type="ECO:0000256" key="1">
    <source>
        <dbReference type="SAM" id="MobiDB-lite"/>
    </source>
</evidence>
<sequence length="71" mass="7873">MSNAPRTGLPSRQWRKSSYSTGTGNCVEIASSPEGFRLVRDTKDRERGPLALDTGSWRAFIDTVRTGRLDS</sequence>
<dbReference type="InterPro" id="IPR007278">
    <property type="entry name" value="DUF397"/>
</dbReference>
<dbReference type="STRING" id="995060.SAMN04487904_102239"/>
<organism evidence="3 4">
    <name type="scientific">Actinopolyspora righensis</name>
    <dbReference type="NCBI Taxonomy" id="995060"/>
    <lineage>
        <taxon>Bacteria</taxon>
        <taxon>Bacillati</taxon>
        <taxon>Actinomycetota</taxon>
        <taxon>Actinomycetes</taxon>
        <taxon>Actinopolysporales</taxon>
        <taxon>Actinopolysporaceae</taxon>
        <taxon>Actinopolyspora</taxon>
        <taxon>Actinopolyspora alba group</taxon>
    </lineage>
</organism>
<dbReference type="Proteomes" id="UP000199165">
    <property type="component" value="Unassembled WGS sequence"/>
</dbReference>
<feature type="domain" description="DUF397" evidence="2">
    <location>
        <begin position="13"/>
        <end position="65"/>
    </location>
</feature>
<dbReference type="Pfam" id="PF04149">
    <property type="entry name" value="DUF397"/>
    <property type="match status" value="1"/>
</dbReference>
<name>A0A1I6Y609_9ACTN</name>
<evidence type="ECO:0000313" key="4">
    <source>
        <dbReference type="Proteomes" id="UP000199165"/>
    </source>
</evidence>
<dbReference type="EMBL" id="FPAT01000002">
    <property type="protein sequence ID" value="SFT45948.1"/>
    <property type="molecule type" value="Genomic_DNA"/>
</dbReference>
<proteinExistence type="predicted"/>
<accession>A0A1I6Y609</accession>
<keyword evidence="4" id="KW-1185">Reference proteome</keyword>
<dbReference type="AlphaFoldDB" id="A0A1I6Y609"/>
<evidence type="ECO:0000259" key="2">
    <source>
        <dbReference type="Pfam" id="PF04149"/>
    </source>
</evidence>
<dbReference type="RefSeq" id="WP_092974290.1">
    <property type="nucleotide sequence ID" value="NZ_FPAT01000002.1"/>
</dbReference>
<gene>
    <name evidence="3" type="ORF">SAMN04487904_102239</name>
</gene>
<reference evidence="4" key="1">
    <citation type="submission" date="2016-10" db="EMBL/GenBank/DDBJ databases">
        <authorList>
            <person name="Varghese N."/>
            <person name="Submissions S."/>
        </authorList>
    </citation>
    <scope>NUCLEOTIDE SEQUENCE [LARGE SCALE GENOMIC DNA]</scope>
    <source>
        <strain evidence="4">DSM 45501</strain>
    </source>
</reference>
<evidence type="ECO:0000313" key="3">
    <source>
        <dbReference type="EMBL" id="SFT45948.1"/>
    </source>
</evidence>
<protein>
    <recommendedName>
        <fullName evidence="2">DUF397 domain-containing protein</fullName>
    </recommendedName>
</protein>